<dbReference type="PANTHER" id="PTHR47031">
    <property type="entry name" value="SAP DNA-BINDING DOMAIN-CONTAINING PROTEIN"/>
    <property type="match status" value="1"/>
</dbReference>
<feature type="compositionally biased region" description="Basic and acidic residues" evidence="1">
    <location>
        <begin position="402"/>
        <end position="413"/>
    </location>
</feature>
<dbReference type="EMBL" id="JH126401">
    <property type="protein sequence ID" value="EGX92753.1"/>
    <property type="molecule type" value="Genomic_DNA"/>
</dbReference>
<accession>G3JDS8</accession>
<feature type="compositionally biased region" description="Low complexity" evidence="1">
    <location>
        <begin position="159"/>
        <end position="175"/>
    </location>
</feature>
<keyword evidence="4" id="KW-1185">Reference proteome</keyword>
<dbReference type="Proteomes" id="UP000001610">
    <property type="component" value="Unassembled WGS sequence"/>
</dbReference>
<dbReference type="Gene3D" id="1.10.720.30">
    <property type="entry name" value="SAP domain"/>
    <property type="match status" value="1"/>
</dbReference>
<feature type="compositionally biased region" description="Basic and acidic residues" evidence="1">
    <location>
        <begin position="554"/>
        <end position="566"/>
    </location>
</feature>
<feature type="compositionally biased region" description="Gly residues" evidence="1">
    <location>
        <begin position="511"/>
        <end position="525"/>
    </location>
</feature>
<dbReference type="RefSeq" id="XP_006669337.1">
    <property type="nucleotide sequence ID" value="XM_006669274.1"/>
</dbReference>
<proteinExistence type="predicted"/>
<dbReference type="VEuPathDB" id="FungiDB:CCM_04126"/>
<dbReference type="InterPro" id="IPR034257">
    <property type="entry name" value="Acinus_RRM"/>
</dbReference>
<sequence length="566" mass="61349">MADWAKLKVVDLKAELKRRDLPQHGLKAELVARLDALDAAPVPVKDENPTNADSAEPAPAAEDSIQESEAVPETIADTLESKQTGVPTGSSIEPVEVIAEIAEPELANAAPQSLAENDRASDESQKRKRKSATPSPDEEIIAAKRARSFSEQEIIQEQADSAPATEDAVAAADKLAPTDVEQTPPLASDRVTSPVSPPSPRPTHALDTTARDDHNNMDMDVDRDVAPATHPPTAALYISNLMRPLRPADVQARVCELAAPFGQVPDDGAIVQFHLDQIRTHAFVVLSSVQAAERVRARLHDCVWPNESNRKALYVDFVPPDQVDDWIATEQDHSSGGGRPGRSTVRWEVVYGTGPDGVVEARLQQVGVPASRPGPPPPSGPMSHHQTAAFATDVAAPPTGPRGDRRRQDDQAREPQLPPQQPRSFGQPPSVLNYDLQRTRARPSVTFQLVASTVAQRRVDNMRAFYTQDVRRVLGRDINRYSFEDGDGFVDRGKEVFEGIRPPHRERGGRGGRGGGKFGGAGGGGRGRRGGGDWQRGDRYLPGASGGGGGGGRRRYEDDRDRDRRY</sequence>
<dbReference type="InterPro" id="IPR003034">
    <property type="entry name" value="SAP_dom"/>
</dbReference>
<evidence type="ECO:0000313" key="3">
    <source>
        <dbReference type="EMBL" id="EGX92753.1"/>
    </source>
</evidence>
<feature type="compositionally biased region" description="Low complexity" evidence="1">
    <location>
        <begin position="92"/>
        <end position="105"/>
    </location>
</feature>
<evidence type="ECO:0000313" key="4">
    <source>
        <dbReference type="Proteomes" id="UP000001610"/>
    </source>
</evidence>
<dbReference type="PANTHER" id="PTHR47031:SF3">
    <property type="entry name" value="SAP DOMAIN-CONTAINING PROTEIN"/>
    <property type="match status" value="1"/>
</dbReference>
<dbReference type="STRING" id="983644.G3JDS8"/>
<dbReference type="GO" id="GO:0003676">
    <property type="term" value="F:nucleic acid binding"/>
    <property type="evidence" value="ECO:0007669"/>
    <property type="project" value="InterPro"/>
</dbReference>
<dbReference type="GeneID" id="18166149"/>
<feature type="compositionally biased region" description="Basic and acidic residues" evidence="1">
    <location>
        <begin position="500"/>
        <end position="509"/>
    </location>
</feature>
<reference evidence="3 4" key="1">
    <citation type="journal article" date="2011" name="Genome Biol.">
        <title>Genome sequence of the insect pathogenic fungus Cordyceps militaris, a valued traditional Chinese medicine.</title>
        <authorList>
            <person name="Zheng P."/>
            <person name="Xia Y."/>
            <person name="Xiao G."/>
            <person name="Xiong C."/>
            <person name="Hu X."/>
            <person name="Zhang S."/>
            <person name="Zheng H."/>
            <person name="Huang Y."/>
            <person name="Zhou Y."/>
            <person name="Wang S."/>
            <person name="Zhao G.P."/>
            <person name="Liu X."/>
            <person name="St Leger R.J."/>
            <person name="Wang C."/>
        </authorList>
    </citation>
    <scope>NUCLEOTIDE SEQUENCE [LARGE SCALE GENOMIC DNA]</scope>
    <source>
        <strain evidence="3 4">CM01</strain>
    </source>
</reference>
<evidence type="ECO:0000259" key="2">
    <source>
        <dbReference type="SMART" id="SM00513"/>
    </source>
</evidence>
<feature type="compositionally biased region" description="Basic and acidic residues" evidence="1">
    <location>
        <begin position="116"/>
        <end position="125"/>
    </location>
</feature>
<dbReference type="SMART" id="SM00513">
    <property type="entry name" value="SAP"/>
    <property type="match status" value="1"/>
</dbReference>
<organism evidence="3 4">
    <name type="scientific">Cordyceps militaris (strain CM01)</name>
    <name type="common">Caterpillar fungus</name>
    <dbReference type="NCBI Taxonomy" id="983644"/>
    <lineage>
        <taxon>Eukaryota</taxon>
        <taxon>Fungi</taxon>
        <taxon>Dikarya</taxon>
        <taxon>Ascomycota</taxon>
        <taxon>Pezizomycotina</taxon>
        <taxon>Sordariomycetes</taxon>
        <taxon>Hypocreomycetidae</taxon>
        <taxon>Hypocreales</taxon>
        <taxon>Cordycipitaceae</taxon>
        <taxon>Cordyceps</taxon>
    </lineage>
</organism>
<feature type="domain" description="SAP" evidence="2">
    <location>
        <begin position="4"/>
        <end position="38"/>
    </location>
</feature>
<dbReference type="OrthoDB" id="5348404at2759"/>
<protein>
    <submittedName>
        <fullName evidence="3">SAP domain protein</fullName>
    </submittedName>
</protein>
<dbReference type="HOGENOM" id="CLU_016396_0_0_1"/>
<dbReference type="SUPFAM" id="SSF68906">
    <property type="entry name" value="SAP domain"/>
    <property type="match status" value="1"/>
</dbReference>
<feature type="region of interest" description="Disordered" evidence="1">
    <location>
        <begin position="394"/>
        <end position="431"/>
    </location>
</feature>
<feature type="compositionally biased region" description="Polar residues" evidence="1">
    <location>
        <begin position="81"/>
        <end position="91"/>
    </location>
</feature>
<dbReference type="SUPFAM" id="SSF54928">
    <property type="entry name" value="RNA-binding domain, RBD"/>
    <property type="match status" value="1"/>
</dbReference>
<dbReference type="AlphaFoldDB" id="G3JDS8"/>
<gene>
    <name evidence="3" type="ORF">CCM_04126</name>
</gene>
<dbReference type="InterPro" id="IPR035979">
    <property type="entry name" value="RBD_domain_sf"/>
</dbReference>
<name>G3JDS8_CORMM</name>
<feature type="compositionally biased region" description="Basic and acidic residues" evidence="1">
    <location>
        <begin position="209"/>
        <end position="222"/>
    </location>
</feature>
<feature type="region of interest" description="Disordered" evidence="1">
    <location>
        <begin position="38"/>
        <end position="222"/>
    </location>
</feature>
<dbReference type="OMA" id="SKCFVAY"/>
<feature type="region of interest" description="Disordered" evidence="1">
    <location>
        <begin position="500"/>
        <end position="566"/>
    </location>
</feature>
<dbReference type="eggNOG" id="ENOG502S670">
    <property type="taxonomic scope" value="Eukaryota"/>
</dbReference>
<dbReference type="Pfam" id="PF02037">
    <property type="entry name" value="SAP"/>
    <property type="match status" value="1"/>
</dbReference>
<dbReference type="InParanoid" id="G3JDS8"/>
<feature type="compositionally biased region" description="Low complexity" evidence="1">
    <location>
        <begin position="52"/>
        <end position="63"/>
    </location>
</feature>
<dbReference type="CDD" id="cd12432">
    <property type="entry name" value="RRM_ACINU"/>
    <property type="match status" value="1"/>
</dbReference>
<evidence type="ECO:0000256" key="1">
    <source>
        <dbReference type="SAM" id="MobiDB-lite"/>
    </source>
</evidence>
<dbReference type="InterPro" id="IPR036361">
    <property type="entry name" value="SAP_dom_sf"/>
</dbReference>
<dbReference type="KEGG" id="cmt:CCM_04126"/>